<gene>
    <name evidence="1" type="ORF">HY04_03805</name>
    <name evidence="2" type="ORF">NCTC13489_02808</name>
</gene>
<evidence type="ECO:0000313" key="4">
    <source>
        <dbReference type="Proteomes" id="UP000270036"/>
    </source>
</evidence>
<dbReference type="AlphaFoldDB" id="A0A3S4V0C9"/>
<dbReference type="RefSeq" id="WP_034717256.1">
    <property type="nucleotide sequence ID" value="NZ_FOIX01000002.1"/>
</dbReference>
<evidence type="ECO:0000313" key="3">
    <source>
        <dbReference type="Proteomes" id="UP000028349"/>
    </source>
</evidence>
<accession>A0A3S4V0C9</accession>
<name>A0A3S4V0C9_9FLAO</name>
<protein>
    <submittedName>
        <fullName evidence="2">Uncharacterized protein</fullName>
    </submittedName>
</protein>
<reference evidence="1 3" key="1">
    <citation type="submission" date="2014-07" db="EMBL/GenBank/DDBJ databases">
        <authorList>
            <person name="Pisani N.G."/>
            <person name="Newman J.D."/>
        </authorList>
    </citation>
    <scope>NUCLEOTIDE SEQUENCE [LARGE SCALE GENOMIC DNA]</scope>
    <source>
        <strain evidence="1 3">LMG 24720</strain>
    </source>
</reference>
<dbReference type="KEGG" id="cant:NCTC13489_02808"/>
<dbReference type="EMBL" id="JPEP01000001">
    <property type="protein sequence ID" value="KEY20336.1"/>
    <property type="molecule type" value="Genomic_DNA"/>
</dbReference>
<proteinExistence type="predicted"/>
<dbReference type="Proteomes" id="UP000270036">
    <property type="component" value="Chromosome"/>
</dbReference>
<sequence>MKLNQQTHKLMSDLESEFLPRSILYAYYQTVLSNFQDVKGFGNCEDFQYCSLLLTMMLDDEGFTFDADERQKIASIAYYIVSKGLFKNIYDENGGEFADASKSSEHANLLGVRLSILQNTSQSIKYSLNDSGIIPIDVHWSPYSTSNNNDQFLGEMKFHDAYVISRNCETPFGLFINSGSIEVSEIEMQGYYHKNDEEKHVISTNGFNNHKKFFNYLQNRFENVKDFDFS</sequence>
<keyword evidence="3" id="KW-1185">Reference proteome</keyword>
<dbReference type="STRING" id="266748.HY04_03805"/>
<dbReference type="Proteomes" id="UP000028349">
    <property type="component" value="Unassembled WGS sequence"/>
</dbReference>
<evidence type="ECO:0000313" key="2">
    <source>
        <dbReference type="EMBL" id="VEI01537.1"/>
    </source>
</evidence>
<evidence type="ECO:0000313" key="1">
    <source>
        <dbReference type="EMBL" id="KEY20336.1"/>
    </source>
</evidence>
<organism evidence="2 4">
    <name type="scientific">Kaistella antarctica</name>
    <dbReference type="NCBI Taxonomy" id="266748"/>
    <lineage>
        <taxon>Bacteria</taxon>
        <taxon>Pseudomonadati</taxon>
        <taxon>Bacteroidota</taxon>
        <taxon>Flavobacteriia</taxon>
        <taxon>Flavobacteriales</taxon>
        <taxon>Weeksellaceae</taxon>
        <taxon>Chryseobacterium group</taxon>
        <taxon>Kaistella</taxon>
    </lineage>
</organism>
<dbReference type="EMBL" id="LR134441">
    <property type="protein sequence ID" value="VEI01537.1"/>
    <property type="molecule type" value="Genomic_DNA"/>
</dbReference>
<reference evidence="2 4" key="2">
    <citation type="submission" date="2018-12" db="EMBL/GenBank/DDBJ databases">
        <authorList>
            <consortium name="Pathogen Informatics"/>
        </authorList>
    </citation>
    <scope>NUCLEOTIDE SEQUENCE [LARGE SCALE GENOMIC DNA]</scope>
    <source>
        <strain evidence="2 4">NCTC13489</strain>
    </source>
</reference>